<keyword evidence="7 15" id="KW-0812">Transmembrane</keyword>
<dbReference type="GO" id="GO:0004169">
    <property type="term" value="F:dolichyl-phosphate-mannose-protein mannosyltransferase activity"/>
    <property type="evidence" value="ECO:0007669"/>
    <property type="project" value="UniProtKB-UniRule"/>
</dbReference>
<dbReference type="CDD" id="cd23283">
    <property type="entry name" value="beta-trefoil_MIR_PMT1-like"/>
    <property type="match status" value="1"/>
</dbReference>
<feature type="domain" description="MIR" evidence="16">
    <location>
        <begin position="316"/>
        <end position="370"/>
    </location>
</feature>
<feature type="transmembrane region" description="Helical" evidence="15">
    <location>
        <begin position="176"/>
        <end position="197"/>
    </location>
</feature>
<evidence type="ECO:0000259" key="16">
    <source>
        <dbReference type="PROSITE" id="PS50919"/>
    </source>
</evidence>
<evidence type="ECO:0000256" key="6">
    <source>
        <dbReference type="ARBA" id="ARBA00022679"/>
    </source>
</evidence>
<dbReference type="PROSITE" id="PS50919">
    <property type="entry name" value="MIR"/>
    <property type="match status" value="3"/>
</dbReference>
<evidence type="ECO:0000313" key="18">
    <source>
        <dbReference type="Proteomes" id="UP000070444"/>
    </source>
</evidence>
<evidence type="ECO:0000313" key="17">
    <source>
        <dbReference type="EMBL" id="KXN68272.1"/>
    </source>
</evidence>
<evidence type="ECO:0000256" key="2">
    <source>
        <dbReference type="ARBA" id="ARBA00004922"/>
    </source>
</evidence>
<feature type="transmembrane region" description="Helical" evidence="15">
    <location>
        <begin position="624"/>
        <end position="643"/>
    </location>
</feature>
<accession>A0A137NZV5</accession>
<evidence type="ECO:0000256" key="14">
    <source>
        <dbReference type="ARBA" id="ARBA00045102"/>
    </source>
</evidence>
<dbReference type="OrthoDB" id="292747at2759"/>
<dbReference type="Pfam" id="PF02815">
    <property type="entry name" value="MIR"/>
    <property type="match status" value="1"/>
</dbReference>
<comment type="subcellular location">
    <subcellularLocation>
        <location evidence="1 15">Endoplasmic reticulum membrane</location>
        <topology evidence="1 15">Multi-pass membrane protein</topology>
    </subcellularLocation>
</comment>
<protein>
    <recommendedName>
        <fullName evidence="4 15">Dolichyl-phosphate-mannose--protein mannosyltransferase</fullName>
        <ecNumber evidence="4 15">2.4.1.109</ecNumber>
    </recommendedName>
</protein>
<reference evidence="17 18" key="1">
    <citation type="journal article" date="2015" name="Genome Biol. Evol.">
        <title>Phylogenomic analyses indicate that early fungi evolved digesting cell walls of algal ancestors of land plants.</title>
        <authorList>
            <person name="Chang Y."/>
            <person name="Wang S."/>
            <person name="Sekimoto S."/>
            <person name="Aerts A.L."/>
            <person name="Choi C."/>
            <person name="Clum A."/>
            <person name="LaButti K.M."/>
            <person name="Lindquist E.A."/>
            <person name="Yee Ngan C."/>
            <person name="Ohm R.A."/>
            <person name="Salamov A.A."/>
            <person name="Grigoriev I.V."/>
            <person name="Spatafora J.W."/>
            <person name="Berbee M.L."/>
        </authorList>
    </citation>
    <scope>NUCLEOTIDE SEQUENCE [LARGE SCALE GENOMIC DNA]</scope>
    <source>
        <strain evidence="17 18">NRRL 28638</strain>
    </source>
</reference>
<dbReference type="InterPro" id="IPR032421">
    <property type="entry name" value="PMT_4TMC"/>
</dbReference>
<dbReference type="InterPro" id="IPR027005">
    <property type="entry name" value="PMT-like"/>
</dbReference>
<keyword evidence="18" id="KW-1185">Reference proteome</keyword>
<dbReference type="AlphaFoldDB" id="A0A137NZV5"/>
<dbReference type="Pfam" id="PF16192">
    <property type="entry name" value="PMT_4TMC"/>
    <property type="match status" value="1"/>
</dbReference>
<dbReference type="InterPro" id="IPR003342">
    <property type="entry name" value="ArnT-like_N"/>
</dbReference>
<dbReference type="InterPro" id="IPR016093">
    <property type="entry name" value="MIR_motif"/>
</dbReference>
<keyword evidence="8" id="KW-0677">Repeat</keyword>
<dbReference type="GO" id="GO:0005789">
    <property type="term" value="C:endoplasmic reticulum membrane"/>
    <property type="evidence" value="ECO:0007669"/>
    <property type="project" value="UniProtKB-SubCell"/>
</dbReference>
<evidence type="ECO:0000256" key="8">
    <source>
        <dbReference type="ARBA" id="ARBA00022737"/>
    </source>
</evidence>
<feature type="transmembrane region" description="Helical" evidence="15">
    <location>
        <begin position="655"/>
        <end position="673"/>
    </location>
</feature>
<feature type="domain" description="MIR" evidence="16">
    <location>
        <begin position="454"/>
        <end position="510"/>
    </location>
</feature>
<keyword evidence="11 15" id="KW-0472">Membrane</keyword>
<organism evidence="17 18">
    <name type="scientific">Conidiobolus coronatus (strain ATCC 28846 / CBS 209.66 / NRRL 28638)</name>
    <name type="common">Delacroixia coronata</name>
    <dbReference type="NCBI Taxonomy" id="796925"/>
    <lineage>
        <taxon>Eukaryota</taxon>
        <taxon>Fungi</taxon>
        <taxon>Fungi incertae sedis</taxon>
        <taxon>Zoopagomycota</taxon>
        <taxon>Entomophthoromycotina</taxon>
        <taxon>Entomophthoromycetes</taxon>
        <taxon>Entomophthorales</taxon>
        <taxon>Ancylistaceae</taxon>
        <taxon>Conidiobolus</taxon>
    </lineage>
</organism>
<keyword evidence="9 15" id="KW-0256">Endoplasmic reticulum</keyword>
<dbReference type="SUPFAM" id="SSF82109">
    <property type="entry name" value="MIR domain"/>
    <property type="match status" value="1"/>
</dbReference>
<evidence type="ECO:0000256" key="4">
    <source>
        <dbReference type="ARBA" id="ARBA00012839"/>
    </source>
</evidence>
<feature type="transmembrane region" description="Helical" evidence="15">
    <location>
        <begin position="126"/>
        <end position="147"/>
    </location>
</feature>
<evidence type="ECO:0000256" key="12">
    <source>
        <dbReference type="ARBA" id="ARBA00023180"/>
    </source>
</evidence>
<dbReference type="Pfam" id="PF02366">
    <property type="entry name" value="PMT"/>
    <property type="match status" value="1"/>
</dbReference>
<evidence type="ECO:0000256" key="10">
    <source>
        <dbReference type="ARBA" id="ARBA00022989"/>
    </source>
</evidence>
<comment type="pathway">
    <text evidence="2 15">Protein modification; protein glycosylation.</text>
</comment>
<feature type="transmembrane region" description="Helical" evidence="15">
    <location>
        <begin position="685"/>
        <end position="709"/>
    </location>
</feature>
<comment type="catalytic activity">
    <reaction evidence="13 15">
        <text>a di-trans,poly-cis-dolichyl beta-D-mannosyl phosphate + L-threonyl-[protein] = 3-O-(alpha-D-mannosyl)-L-threonyl-[protein] + a di-trans,poly-cis-dolichyl phosphate + H(+)</text>
        <dbReference type="Rhea" id="RHEA:53396"/>
        <dbReference type="Rhea" id="RHEA-COMP:11060"/>
        <dbReference type="Rhea" id="RHEA-COMP:13547"/>
        <dbReference type="Rhea" id="RHEA-COMP:19498"/>
        <dbReference type="Rhea" id="RHEA-COMP:19501"/>
        <dbReference type="ChEBI" id="CHEBI:15378"/>
        <dbReference type="ChEBI" id="CHEBI:30013"/>
        <dbReference type="ChEBI" id="CHEBI:57683"/>
        <dbReference type="ChEBI" id="CHEBI:58211"/>
        <dbReference type="ChEBI" id="CHEBI:137323"/>
        <dbReference type="EC" id="2.4.1.109"/>
    </reaction>
</comment>
<evidence type="ECO:0000256" key="3">
    <source>
        <dbReference type="ARBA" id="ARBA00007222"/>
    </source>
</evidence>
<dbReference type="Proteomes" id="UP000070444">
    <property type="component" value="Unassembled WGS sequence"/>
</dbReference>
<feature type="domain" description="MIR" evidence="16">
    <location>
        <begin position="385"/>
        <end position="444"/>
    </location>
</feature>
<sequence length="732" mass="84047">MPSEKKKVRQGGIIDVDDSEFKYNKGIQTTKVTGLTSRDWYYLIGIVAIGFVVRFFRLTQPNSVVFDEVHFGGFASKYLKNEFFFDVHPPLAKMLIALVGYVTGYDGSFDFKEIGLTYVGTTAPYIAMRGFMALFGLALVPCAYLTMRYSGMTTETSVLASIFVLFENGLATQSRYIFLDSPLILFTGTSVLSWTRFHNYQDKPFSRNWWQYLIFTGVSLGLVVSCKWVGLFTIALIGCSTVKSLWELLINPKITMTNWTKHFIARAIALIVIPIAIYMFTFHLQFQALSNHNNAAEVMSMEYQNTLNGNPFEGFKKEIAYESKVYLNHFNTRGGFLHSHASNYPGGTKQQQITLYPFRDQNNWWTIKHPLTSEGKINDTVPEGIMHIKNGDLIRLQHDATGKRLHSHNERPGTTDKDYINEVTGYGFENFDGDSNDHWQVEIVEGDSRDPKSSEIVQAVYTKFRLRHPGTGCYLYSKNKKLPEWGFGQAEVLCMRDAKVPKTIWYFEKNEHKDIPESTDPKDVVTYGKSGFLSKFFELNARMWTSNNDLTSSHPFDSRPSAWPVLKRGISFWSMDNKQVYLIGNIFIWYLASASVFIFFGIQAILVILEKRQIRTVSHELQDYYFNLGGFLVSGWLLHYVPFFLMKRQLFLHHYFPALYFSILMFAFTFDTATKKLSAQTRMGLVILLSLIAVFIFLKFSPIAYGLAWTKAKCKAAQYLSNWDFDCNRPLN</sequence>
<evidence type="ECO:0000256" key="11">
    <source>
        <dbReference type="ARBA" id="ARBA00023136"/>
    </source>
</evidence>
<keyword evidence="6 15" id="KW-0808">Transferase</keyword>
<dbReference type="PANTHER" id="PTHR10050">
    <property type="entry name" value="DOLICHYL-PHOSPHATE-MANNOSE--PROTEIN MANNOSYLTRANSFERASE"/>
    <property type="match status" value="1"/>
</dbReference>
<comment type="similarity">
    <text evidence="3 15">Belongs to the glycosyltransferase 39 family.</text>
</comment>
<evidence type="ECO:0000256" key="15">
    <source>
        <dbReference type="RuleBase" id="RU367007"/>
    </source>
</evidence>
<dbReference type="UniPathway" id="UPA00378"/>
<keyword evidence="10 15" id="KW-1133">Transmembrane helix</keyword>
<comment type="function">
    <text evidence="15">Transfers mannose from Dol-P-mannose to Ser or Thr residues on proteins.</text>
</comment>
<dbReference type="PANTHER" id="PTHR10050:SF50">
    <property type="entry name" value="DOLICHYL-PHOSPHATE-MANNOSE--PROTEIN MANNOSYLTRANSFERASE 1-RELATED"/>
    <property type="match status" value="1"/>
</dbReference>
<gene>
    <name evidence="17" type="ORF">CONCODRAFT_19081</name>
</gene>
<dbReference type="EMBL" id="KQ964585">
    <property type="protein sequence ID" value="KXN68272.1"/>
    <property type="molecule type" value="Genomic_DNA"/>
</dbReference>
<proteinExistence type="inferred from homology"/>
<evidence type="ECO:0000256" key="5">
    <source>
        <dbReference type="ARBA" id="ARBA00022676"/>
    </source>
</evidence>
<dbReference type="SMART" id="SM00472">
    <property type="entry name" value="MIR"/>
    <property type="match status" value="3"/>
</dbReference>
<dbReference type="OMA" id="KNVTPRL"/>
<dbReference type="EC" id="2.4.1.109" evidence="4 15"/>
<feature type="transmembrane region" description="Helical" evidence="15">
    <location>
        <begin position="209"/>
        <end position="242"/>
    </location>
</feature>
<evidence type="ECO:0000256" key="9">
    <source>
        <dbReference type="ARBA" id="ARBA00022824"/>
    </source>
</evidence>
<evidence type="ECO:0000256" key="13">
    <source>
        <dbReference type="ARBA" id="ARBA00045085"/>
    </source>
</evidence>
<feature type="transmembrane region" description="Helical" evidence="15">
    <location>
        <begin position="40"/>
        <end position="57"/>
    </location>
</feature>
<feature type="transmembrane region" description="Helical" evidence="15">
    <location>
        <begin position="587"/>
        <end position="609"/>
    </location>
</feature>
<keyword evidence="12" id="KW-0325">Glycoprotein</keyword>
<feature type="transmembrane region" description="Helical" evidence="15">
    <location>
        <begin position="263"/>
        <end position="284"/>
    </location>
</feature>
<name>A0A137NZV5_CONC2</name>
<dbReference type="InterPro" id="IPR036300">
    <property type="entry name" value="MIR_dom_sf"/>
</dbReference>
<keyword evidence="5 15" id="KW-0328">Glycosyltransferase</keyword>
<evidence type="ECO:0000256" key="7">
    <source>
        <dbReference type="ARBA" id="ARBA00022692"/>
    </source>
</evidence>
<evidence type="ECO:0000256" key="1">
    <source>
        <dbReference type="ARBA" id="ARBA00004477"/>
    </source>
</evidence>
<comment type="catalytic activity">
    <reaction evidence="14 15">
        <text>a di-trans,poly-cis-dolichyl beta-D-mannosyl phosphate + L-seryl-[protein] = 3-O-(alpha-D-mannosyl)-L-seryl-[protein] + a di-trans,poly-cis-dolichyl phosphate + H(+)</text>
        <dbReference type="Rhea" id="RHEA:17377"/>
        <dbReference type="Rhea" id="RHEA-COMP:9863"/>
        <dbReference type="Rhea" id="RHEA-COMP:13546"/>
        <dbReference type="Rhea" id="RHEA-COMP:19498"/>
        <dbReference type="Rhea" id="RHEA-COMP:19501"/>
        <dbReference type="ChEBI" id="CHEBI:15378"/>
        <dbReference type="ChEBI" id="CHEBI:29999"/>
        <dbReference type="ChEBI" id="CHEBI:57683"/>
        <dbReference type="ChEBI" id="CHEBI:58211"/>
        <dbReference type="ChEBI" id="CHEBI:137321"/>
        <dbReference type="EC" id="2.4.1.109"/>
    </reaction>
</comment>
<dbReference type="Gene3D" id="2.80.10.50">
    <property type="match status" value="1"/>
</dbReference>